<sequence>MRSDHILAIDQGTTSTRAILFDSAARPVATAQREFQQHYPQLGWVEHDPEDIWRDTLAVAREVIAVSGFEQSRIAAFGLTNQRETVVVWDRETGEPIHRAIVWQDRRTADLCARLKADGAEPMVQGKTGLLLDPYFSATKIAWILDNVAGARARAERGELAAGTIDSFLLWRLTAGTAHATDVTNAGRTLLFDIHEQRWDEELCRLFRVPMGLLPQVHDNSCMFGLTSPGLFDPQIPIAGVAGDQQAALVGQACFRPGMVKSTYGTGCFMLLNTGAEAVRSENRLLTTPAYRLNGQMTYALEGSIFVAGAAVKWLRDGLGVIAHASETDGLATRVPDSHGVYMVPAFVGLGAPYWEPNVRAAITGLTLDATGAHIARAALEATAYQTRDLISAMVADGSAPPAAIRVDGGMTANNWLCQFLASILEVPVERPANLETTALGAAFHAGLATGVWSGLDELSRTWSAADTFQPTMDADLRATLLAGWQHAVARTLS</sequence>
<feature type="binding site" evidence="7">
    <location>
        <position position="244"/>
    </location>
    <ligand>
        <name>glycerol</name>
        <dbReference type="ChEBI" id="CHEBI:17754"/>
    </ligand>
</feature>
<comment type="similarity">
    <text evidence="1 7 8">Belongs to the FGGY kinase family.</text>
</comment>
<dbReference type="HAMAP" id="MF_00186">
    <property type="entry name" value="Glycerol_kin"/>
    <property type="match status" value="1"/>
</dbReference>
<feature type="binding site" evidence="7">
    <location>
        <position position="84"/>
    </location>
    <ligand>
        <name>glycerol</name>
        <dbReference type="ChEBI" id="CHEBI:17754"/>
    </ligand>
</feature>
<feature type="binding site" evidence="7">
    <location>
        <position position="84"/>
    </location>
    <ligand>
        <name>sn-glycerol 3-phosphate</name>
        <dbReference type="ChEBI" id="CHEBI:57597"/>
    </ligand>
</feature>
<feature type="binding site" evidence="7">
    <location>
        <position position="410"/>
    </location>
    <ligand>
        <name>ADP</name>
        <dbReference type="ChEBI" id="CHEBI:456216"/>
    </ligand>
</feature>
<evidence type="ECO:0000256" key="6">
    <source>
        <dbReference type="ARBA" id="ARBA00022840"/>
    </source>
</evidence>
<dbReference type="Gene3D" id="3.30.420.40">
    <property type="match status" value="2"/>
</dbReference>
<feature type="binding site" evidence="7">
    <location>
        <position position="14"/>
    </location>
    <ligand>
        <name>ATP</name>
        <dbReference type="ChEBI" id="CHEBI:30616"/>
    </ligand>
</feature>
<dbReference type="NCBIfam" id="TIGR01311">
    <property type="entry name" value="glycerol_kin"/>
    <property type="match status" value="1"/>
</dbReference>
<evidence type="ECO:0000259" key="10">
    <source>
        <dbReference type="Pfam" id="PF02782"/>
    </source>
</evidence>
<feature type="binding site" evidence="7">
    <location>
        <position position="83"/>
    </location>
    <ligand>
        <name>glycerol</name>
        <dbReference type="ChEBI" id="CHEBI:17754"/>
    </ligand>
</feature>
<feature type="domain" description="Carbohydrate kinase FGGY C-terminal" evidence="10">
    <location>
        <begin position="262"/>
        <end position="449"/>
    </location>
</feature>
<dbReference type="InterPro" id="IPR005999">
    <property type="entry name" value="Glycerol_kin"/>
</dbReference>
<comment type="activity regulation">
    <text evidence="7">Inhibited by fructose 1,6-bisphosphate (FBP).</text>
</comment>
<comment type="caution">
    <text evidence="11">The sequence shown here is derived from an EMBL/GenBank/DDBJ whole genome shotgun (WGS) entry which is preliminary data.</text>
</comment>
<dbReference type="EC" id="2.7.1.30" evidence="7"/>
<dbReference type="Pfam" id="PF00370">
    <property type="entry name" value="FGGY_N"/>
    <property type="match status" value="1"/>
</dbReference>
<feature type="binding site" evidence="7">
    <location>
        <position position="13"/>
    </location>
    <ligand>
        <name>ATP</name>
        <dbReference type="ChEBI" id="CHEBI:30616"/>
    </ligand>
</feature>
<feature type="binding site" evidence="7">
    <location>
        <position position="17"/>
    </location>
    <ligand>
        <name>ADP</name>
        <dbReference type="ChEBI" id="CHEBI:456216"/>
    </ligand>
</feature>
<dbReference type="InterPro" id="IPR018484">
    <property type="entry name" value="FGGY_N"/>
</dbReference>
<keyword evidence="4 7" id="KW-0418">Kinase</keyword>
<evidence type="ECO:0000259" key="9">
    <source>
        <dbReference type="Pfam" id="PF00370"/>
    </source>
</evidence>
<dbReference type="Pfam" id="PF02782">
    <property type="entry name" value="FGGY_C"/>
    <property type="match status" value="1"/>
</dbReference>
<evidence type="ECO:0000256" key="5">
    <source>
        <dbReference type="ARBA" id="ARBA00022798"/>
    </source>
</evidence>
<keyword evidence="3 7" id="KW-0547">Nucleotide-binding</keyword>
<dbReference type="Proteomes" id="UP001203058">
    <property type="component" value="Unassembled WGS sequence"/>
</dbReference>
<feature type="binding site" evidence="7">
    <location>
        <position position="309"/>
    </location>
    <ligand>
        <name>ATP</name>
        <dbReference type="ChEBI" id="CHEBI:30616"/>
    </ligand>
</feature>
<dbReference type="EMBL" id="JAKZHW010000001">
    <property type="protein sequence ID" value="MCH8616006.1"/>
    <property type="molecule type" value="Genomic_DNA"/>
</dbReference>
<dbReference type="PROSITE" id="PS00445">
    <property type="entry name" value="FGGY_KINASES_2"/>
    <property type="match status" value="1"/>
</dbReference>
<feature type="binding site" evidence="7">
    <location>
        <position position="13"/>
    </location>
    <ligand>
        <name>sn-glycerol 3-phosphate</name>
        <dbReference type="ChEBI" id="CHEBI:57597"/>
    </ligand>
</feature>
<feature type="binding site" evidence="7">
    <location>
        <position position="135"/>
    </location>
    <ligand>
        <name>glycerol</name>
        <dbReference type="ChEBI" id="CHEBI:17754"/>
    </ligand>
</feature>
<keyword evidence="12" id="KW-1185">Reference proteome</keyword>
<feature type="binding site" evidence="7">
    <location>
        <position position="410"/>
    </location>
    <ligand>
        <name>ATP</name>
        <dbReference type="ChEBI" id="CHEBI:30616"/>
    </ligand>
</feature>
<accession>A0ABS9VM07</accession>
<comment type="function">
    <text evidence="7">Key enzyme in the regulation of glycerol uptake and metabolism. Catalyzes the phosphorylation of glycerol to yield sn-glycerol 3-phosphate.</text>
</comment>
<keyword evidence="6 7" id="KW-0067">ATP-binding</keyword>
<dbReference type="PANTHER" id="PTHR10196:SF78">
    <property type="entry name" value="GLYCEROL KINASE"/>
    <property type="match status" value="1"/>
</dbReference>
<feature type="binding site" evidence="7">
    <location>
        <position position="414"/>
    </location>
    <ligand>
        <name>ADP</name>
        <dbReference type="ChEBI" id="CHEBI:456216"/>
    </ligand>
</feature>
<feature type="binding site" evidence="7">
    <location>
        <position position="266"/>
    </location>
    <ligand>
        <name>ATP</name>
        <dbReference type="ChEBI" id="CHEBI:30616"/>
    </ligand>
</feature>
<dbReference type="PANTHER" id="PTHR10196">
    <property type="entry name" value="SUGAR KINASE"/>
    <property type="match status" value="1"/>
</dbReference>
<keyword evidence="5 7" id="KW-0319">Glycerol metabolism</keyword>
<feature type="binding site" evidence="7">
    <location>
        <position position="135"/>
    </location>
    <ligand>
        <name>sn-glycerol 3-phosphate</name>
        <dbReference type="ChEBI" id="CHEBI:57597"/>
    </ligand>
</feature>
<proteinExistence type="inferred from homology"/>
<feature type="binding site" evidence="7">
    <location>
        <position position="83"/>
    </location>
    <ligand>
        <name>sn-glycerol 3-phosphate</name>
        <dbReference type="ChEBI" id="CHEBI:57597"/>
    </ligand>
</feature>
<evidence type="ECO:0000256" key="3">
    <source>
        <dbReference type="ARBA" id="ARBA00022741"/>
    </source>
</evidence>
<dbReference type="NCBIfam" id="NF000756">
    <property type="entry name" value="PRK00047.1"/>
    <property type="match status" value="1"/>
</dbReference>
<feature type="binding site" evidence="7">
    <location>
        <position position="245"/>
    </location>
    <ligand>
        <name>glycerol</name>
        <dbReference type="ChEBI" id="CHEBI:17754"/>
    </ligand>
</feature>
<evidence type="ECO:0000256" key="4">
    <source>
        <dbReference type="ARBA" id="ARBA00022777"/>
    </source>
</evidence>
<dbReference type="CDD" id="cd07786">
    <property type="entry name" value="FGGY_EcGK_like"/>
    <property type="match status" value="1"/>
</dbReference>
<evidence type="ECO:0000313" key="12">
    <source>
        <dbReference type="Proteomes" id="UP001203058"/>
    </source>
</evidence>
<name>A0ABS9VM07_9SPHN</name>
<comment type="caution">
    <text evidence="7">Lacks conserved residue(s) required for the propagation of feature annotation.</text>
</comment>
<dbReference type="SUPFAM" id="SSF53067">
    <property type="entry name" value="Actin-like ATPase domain"/>
    <property type="match status" value="2"/>
</dbReference>
<feature type="domain" description="Carbohydrate kinase FGGY N-terminal" evidence="9">
    <location>
        <begin position="6"/>
        <end position="251"/>
    </location>
</feature>
<dbReference type="PROSITE" id="PS00933">
    <property type="entry name" value="FGGY_KINASES_1"/>
    <property type="match status" value="1"/>
</dbReference>
<feature type="binding site" evidence="7">
    <location>
        <position position="309"/>
    </location>
    <ligand>
        <name>ADP</name>
        <dbReference type="ChEBI" id="CHEBI:456216"/>
    </ligand>
</feature>
<reference evidence="11 12" key="1">
    <citation type="submission" date="2022-03" db="EMBL/GenBank/DDBJ databases">
        <authorList>
            <person name="Jo J.-H."/>
            <person name="Im W.-T."/>
        </authorList>
    </citation>
    <scope>NUCLEOTIDE SEQUENCE [LARGE SCALE GENOMIC DNA]</scope>
    <source>
        <strain evidence="11 12">SM33</strain>
    </source>
</reference>
<dbReference type="GO" id="GO:0004370">
    <property type="term" value="F:glycerol kinase activity"/>
    <property type="evidence" value="ECO:0007669"/>
    <property type="project" value="UniProtKB-EC"/>
</dbReference>
<feature type="binding site" evidence="7">
    <location>
        <position position="266"/>
    </location>
    <ligand>
        <name>ADP</name>
        <dbReference type="ChEBI" id="CHEBI:456216"/>
    </ligand>
</feature>
<feature type="binding site" evidence="7">
    <location>
        <position position="15"/>
    </location>
    <ligand>
        <name>ATP</name>
        <dbReference type="ChEBI" id="CHEBI:30616"/>
    </ligand>
</feature>
<feature type="binding site" evidence="7">
    <location>
        <position position="13"/>
    </location>
    <ligand>
        <name>ADP</name>
        <dbReference type="ChEBI" id="CHEBI:456216"/>
    </ligand>
</feature>
<dbReference type="InterPro" id="IPR000577">
    <property type="entry name" value="Carb_kinase_FGGY"/>
</dbReference>
<organism evidence="11 12">
    <name type="scientific">Sphingomonas telluris</name>
    <dbReference type="NCBI Taxonomy" id="2907998"/>
    <lineage>
        <taxon>Bacteria</taxon>
        <taxon>Pseudomonadati</taxon>
        <taxon>Pseudomonadota</taxon>
        <taxon>Alphaproteobacteria</taxon>
        <taxon>Sphingomonadales</taxon>
        <taxon>Sphingomonadaceae</taxon>
        <taxon>Sphingomonas</taxon>
    </lineage>
</organism>
<dbReference type="InterPro" id="IPR043129">
    <property type="entry name" value="ATPase_NBD"/>
</dbReference>
<comment type="catalytic activity">
    <reaction evidence="7">
        <text>glycerol + ATP = sn-glycerol 3-phosphate + ADP + H(+)</text>
        <dbReference type="Rhea" id="RHEA:21644"/>
        <dbReference type="ChEBI" id="CHEBI:15378"/>
        <dbReference type="ChEBI" id="CHEBI:17754"/>
        <dbReference type="ChEBI" id="CHEBI:30616"/>
        <dbReference type="ChEBI" id="CHEBI:57597"/>
        <dbReference type="ChEBI" id="CHEBI:456216"/>
        <dbReference type="EC" id="2.7.1.30"/>
    </reaction>
</comment>
<comment type="pathway">
    <text evidence="7">Polyol metabolism; glycerol degradation via glycerol kinase pathway; sn-glycerol 3-phosphate from glycerol: step 1/1.</text>
</comment>
<dbReference type="InterPro" id="IPR018483">
    <property type="entry name" value="Carb_kinase_FGGY_CS"/>
</dbReference>
<evidence type="ECO:0000256" key="8">
    <source>
        <dbReference type="RuleBase" id="RU003733"/>
    </source>
</evidence>
<evidence type="ECO:0000256" key="1">
    <source>
        <dbReference type="ARBA" id="ARBA00009156"/>
    </source>
</evidence>
<keyword evidence="2 7" id="KW-0808">Transferase</keyword>
<protein>
    <recommendedName>
        <fullName evidence="7">Glycerol kinase</fullName>
        <ecNumber evidence="7">2.7.1.30</ecNumber>
    </recommendedName>
    <alternativeName>
        <fullName evidence="7">ATP:glycerol 3-phosphotransferase</fullName>
    </alternativeName>
    <alternativeName>
        <fullName evidence="7">Glycerokinase</fullName>
        <shortName evidence="7">GK</shortName>
    </alternativeName>
</protein>
<evidence type="ECO:0000256" key="2">
    <source>
        <dbReference type="ARBA" id="ARBA00022679"/>
    </source>
</evidence>
<feature type="binding site" evidence="7">
    <location>
        <position position="244"/>
    </location>
    <ligand>
        <name>sn-glycerol 3-phosphate</name>
        <dbReference type="ChEBI" id="CHEBI:57597"/>
    </ligand>
</feature>
<gene>
    <name evidence="7 11" type="primary">glpK</name>
    <name evidence="11" type="ORF">LZ016_07825</name>
</gene>
<evidence type="ECO:0000256" key="7">
    <source>
        <dbReference type="HAMAP-Rule" id="MF_00186"/>
    </source>
</evidence>
<evidence type="ECO:0000313" key="11">
    <source>
        <dbReference type="EMBL" id="MCH8616006.1"/>
    </source>
</evidence>
<dbReference type="PIRSF" id="PIRSF000538">
    <property type="entry name" value="GlpK"/>
    <property type="match status" value="1"/>
</dbReference>
<dbReference type="RefSeq" id="WP_241446833.1">
    <property type="nucleotide sequence ID" value="NZ_JAKZHW010000001.1"/>
</dbReference>
<dbReference type="InterPro" id="IPR018485">
    <property type="entry name" value="FGGY_C"/>
</dbReference>